<keyword evidence="12" id="KW-1185">Reference proteome</keyword>
<dbReference type="GO" id="GO:0004401">
    <property type="term" value="F:histidinol-phosphatase activity"/>
    <property type="evidence" value="ECO:0007669"/>
    <property type="project" value="UniProtKB-EC"/>
</dbReference>
<evidence type="ECO:0000313" key="11">
    <source>
        <dbReference type="EMBL" id="PWV62471.1"/>
    </source>
</evidence>
<keyword evidence="5" id="KW-0479">Metal-binding</keyword>
<dbReference type="EMBL" id="QGTJ01000004">
    <property type="protein sequence ID" value="PWV62471.1"/>
    <property type="molecule type" value="Genomic_DNA"/>
</dbReference>
<dbReference type="EC" id="3.1.3.15" evidence="3"/>
<proteinExistence type="inferred from homology"/>
<dbReference type="CDD" id="cd02612">
    <property type="entry name" value="HAD_PGPPase"/>
    <property type="match status" value="1"/>
</dbReference>
<dbReference type="InterPro" id="IPR006385">
    <property type="entry name" value="HAD_hydro_SerB1"/>
</dbReference>
<comment type="caution">
    <text evidence="11">The sequence shown here is derived from an EMBL/GenBank/DDBJ whole genome shotgun (WGS) entry which is preliminary data.</text>
</comment>
<evidence type="ECO:0000256" key="10">
    <source>
        <dbReference type="ARBA" id="ARBA00053547"/>
    </source>
</evidence>
<evidence type="ECO:0000256" key="7">
    <source>
        <dbReference type="ARBA" id="ARBA00022842"/>
    </source>
</evidence>
<evidence type="ECO:0000256" key="9">
    <source>
        <dbReference type="ARBA" id="ARBA00052092"/>
    </source>
</evidence>
<evidence type="ECO:0000313" key="12">
    <source>
        <dbReference type="Proteomes" id="UP000246569"/>
    </source>
</evidence>
<keyword evidence="7" id="KW-0460">Magnesium</keyword>
<dbReference type="Gene3D" id="1.20.1440.100">
    <property type="entry name" value="SG protein - dephosphorylation function"/>
    <property type="match status" value="1"/>
</dbReference>
<dbReference type="PANTHER" id="PTHR43344:SF13">
    <property type="entry name" value="PHOSPHATASE RV3661-RELATED"/>
    <property type="match status" value="1"/>
</dbReference>
<dbReference type="InterPro" id="IPR036412">
    <property type="entry name" value="HAD-like_sf"/>
</dbReference>
<evidence type="ECO:0000256" key="5">
    <source>
        <dbReference type="ARBA" id="ARBA00022723"/>
    </source>
</evidence>
<dbReference type="GO" id="GO:0046872">
    <property type="term" value="F:metal ion binding"/>
    <property type="evidence" value="ECO:0007669"/>
    <property type="project" value="UniProtKB-KW"/>
</dbReference>
<comment type="function">
    <text evidence="10">Catalyzes the dephosphorylation of histidinol-phosphate to histidinol, the direct precursor of histidine.</text>
</comment>
<accession>A0A317MVX3</accession>
<dbReference type="Pfam" id="PF12710">
    <property type="entry name" value="HAD"/>
    <property type="match status" value="1"/>
</dbReference>
<protein>
    <recommendedName>
        <fullName evidence="4">Histidinol-phosphatase</fullName>
        <ecNumber evidence="3">3.1.3.15</ecNumber>
    </recommendedName>
    <alternativeName>
        <fullName evidence="8">Histidinol-phosphate phosphatase</fullName>
    </alternativeName>
</protein>
<evidence type="ECO:0000256" key="1">
    <source>
        <dbReference type="ARBA" id="ARBA00004970"/>
    </source>
</evidence>
<sequence length="218" mass="24262">MSLALFDLDQTLLSGDSDYLWGQHLIEAGAVDRAHYERSNQRFYAEYENGTLDIEAFLRFALAPLAAYPLAQLHAWRDDFIERRIQPLISAKARAQLDGHRARGDTLVIITATNRFVTAPIAELLGVEHLLATEPEVVDGHYTGHAHGVPCFREGKVERLHAWLGADRSALDDAWFYSDSHNDLPLLSQVAHPVAVDPDPILHAHATAAGWSILSLRD</sequence>
<organism evidence="11 12">
    <name type="scientific">Plasticicumulans acidivorans</name>
    <dbReference type="NCBI Taxonomy" id="886464"/>
    <lineage>
        <taxon>Bacteria</taxon>
        <taxon>Pseudomonadati</taxon>
        <taxon>Pseudomonadota</taxon>
        <taxon>Gammaproteobacteria</taxon>
        <taxon>Candidatus Competibacteraceae</taxon>
        <taxon>Plasticicumulans</taxon>
    </lineage>
</organism>
<dbReference type="Gene3D" id="3.40.50.1000">
    <property type="entry name" value="HAD superfamily/HAD-like"/>
    <property type="match status" value="1"/>
</dbReference>
<evidence type="ECO:0000256" key="2">
    <source>
        <dbReference type="ARBA" id="ARBA00009184"/>
    </source>
</evidence>
<dbReference type="NCBIfam" id="TIGR01490">
    <property type="entry name" value="HAD-SF-IB-hyp1"/>
    <property type="match status" value="1"/>
</dbReference>
<evidence type="ECO:0000256" key="4">
    <source>
        <dbReference type="ARBA" id="ARBA00021697"/>
    </source>
</evidence>
<evidence type="ECO:0000256" key="8">
    <source>
        <dbReference type="ARBA" id="ARBA00033209"/>
    </source>
</evidence>
<dbReference type="FunFam" id="3.40.50.1000:FF:000025">
    <property type="entry name" value="HAD hydrolase, family IB"/>
    <property type="match status" value="1"/>
</dbReference>
<reference evidence="11 12" key="1">
    <citation type="submission" date="2018-05" db="EMBL/GenBank/DDBJ databases">
        <title>Genomic Encyclopedia of Type Strains, Phase IV (KMG-IV): sequencing the most valuable type-strain genomes for metagenomic binning, comparative biology and taxonomic classification.</title>
        <authorList>
            <person name="Goeker M."/>
        </authorList>
    </citation>
    <scope>NUCLEOTIDE SEQUENCE [LARGE SCALE GENOMIC DNA]</scope>
    <source>
        <strain evidence="11 12">DSM 23606</strain>
    </source>
</reference>
<dbReference type="InterPro" id="IPR050582">
    <property type="entry name" value="HAD-like_SerB"/>
</dbReference>
<dbReference type="Proteomes" id="UP000246569">
    <property type="component" value="Unassembled WGS sequence"/>
</dbReference>
<keyword evidence="6 11" id="KW-0378">Hydrolase</keyword>
<evidence type="ECO:0000256" key="6">
    <source>
        <dbReference type="ARBA" id="ARBA00022801"/>
    </source>
</evidence>
<dbReference type="OrthoDB" id="9784466at2"/>
<dbReference type="RefSeq" id="WP_110018289.1">
    <property type="nucleotide sequence ID" value="NZ_QGTJ01000004.1"/>
</dbReference>
<comment type="catalytic activity">
    <reaction evidence="9">
        <text>L-histidinol phosphate + H2O = L-histidinol + phosphate</text>
        <dbReference type="Rhea" id="RHEA:14465"/>
        <dbReference type="ChEBI" id="CHEBI:15377"/>
        <dbReference type="ChEBI" id="CHEBI:43474"/>
        <dbReference type="ChEBI" id="CHEBI:57699"/>
        <dbReference type="ChEBI" id="CHEBI:57980"/>
        <dbReference type="EC" id="3.1.3.15"/>
    </reaction>
    <physiologicalReaction direction="left-to-right" evidence="9">
        <dbReference type="Rhea" id="RHEA:14466"/>
    </physiologicalReaction>
</comment>
<comment type="similarity">
    <text evidence="2">Belongs to the HAD-like hydrolase superfamily. SerB family.</text>
</comment>
<dbReference type="AlphaFoldDB" id="A0A317MVX3"/>
<evidence type="ECO:0000256" key="3">
    <source>
        <dbReference type="ARBA" id="ARBA00013085"/>
    </source>
</evidence>
<name>A0A317MVX3_9GAMM</name>
<dbReference type="PANTHER" id="PTHR43344">
    <property type="entry name" value="PHOSPHOSERINE PHOSPHATASE"/>
    <property type="match status" value="1"/>
</dbReference>
<dbReference type="SUPFAM" id="SSF56784">
    <property type="entry name" value="HAD-like"/>
    <property type="match status" value="1"/>
</dbReference>
<dbReference type="NCBIfam" id="TIGR01488">
    <property type="entry name" value="HAD-SF-IB"/>
    <property type="match status" value="1"/>
</dbReference>
<dbReference type="InterPro" id="IPR023214">
    <property type="entry name" value="HAD_sf"/>
</dbReference>
<comment type="pathway">
    <text evidence="1">Amino-acid biosynthesis; L-histidine biosynthesis; L-histidine from 5-phospho-alpha-D-ribose 1-diphosphate: step 8/9.</text>
</comment>
<gene>
    <name evidence="11" type="ORF">C7443_104267</name>
</gene>